<accession>A0ABN0RPZ9</accession>
<protein>
    <submittedName>
        <fullName evidence="2">Uncharacterized protein</fullName>
    </submittedName>
</protein>
<evidence type="ECO:0000313" key="3">
    <source>
        <dbReference type="Proteomes" id="UP000019275"/>
    </source>
</evidence>
<organism evidence="2 3">
    <name type="scientific">Cellulophaga geojensis KL-A</name>
    <dbReference type="NCBI Taxonomy" id="1328323"/>
    <lineage>
        <taxon>Bacteria</taxon>
        <taxon>Pseudomonadati</taxon>
        <taxon>Bacteroidota</taxon>
        <taxon>Flavobacteriia</taxon>
        <taxon>Flavobacteriales</taxon>
        <taxon>Flavobacteriaceae</taxon>
        <taxon>Cellulophaga</taxon>
    </lineage>
</organism>
<reference evidence="2 3" key="1">
    <citation type="journal article" date="2014" name="Genome Announc.">
        <title>Draft Genome Sequence of the Carrageenan-Degrading Bacterium Cellulophaga sp. Strain KL-A, Isolated from Decaying Marine Algae.</title>
        <authorList>
            <person name="Shan D."/>
            <person name="Ying J."/>
            <person name="Li X."/>
            <person name="Gao Z."/>
            <person name="Wei G."/>
            <person name="Shao Z."/>
        </authorList>
    </citation>
    <scope>NUCLEOTIDE SEQUENCE [LARGE SCALE GENOMIC DNA]</scope>
    <source>
        <strain evidence="2 3">KL-A</strain>
    </source>
</reference>
<sequence length="120" mass="13698">MKKSLILIAALGLIATASLAQQKNVFALDSTLLNKTTTPNITSLYSNKNSDAFSRFREKNLEKYNKQNNFYLTDVTRQKNKHSSKMPVYKPKGNYYTRNITIDTTATYNLKIISPDKIKN</sequence>
<feature type="signal peptide" evidence="1">
    <location>
        <begin position="1"/>
        <end position="20"/>
    </location>
</feature>
<keyword evidence="3" id="KW-1185">Reference proteome</keyword>
<comment type="caution">
    <text evidence="2">The sequence shown here is derived from an EMBL/GenBank/DDBJ whole genome shotgun (WGS) entry which is preliminary data.</text>
</comment>
<evidence type="ECO:0000256" key="1">
    <source>
        <dbReference type="SAM" id="SignalP"/>
    </source>
</evidence>
<feature type="chain" id="PRO_5045861762" evidence="1">
    <location>
        <begin position="21"/>
        <end position="120"/>
    </location>
</feature>
<dbReference type="EMBL" id="ARZX01000007">
    <property type="protein sequence ID" value="EWH13854.1"/>
    <property type="molecule type" value="Genomic_DNA"/>
</dbReference>
<evidence type="ECO:0000313" key="2">
    <source>
        <dbReference type="EMBL" id="EWH13854.1"/>
    </source>
</evidence>
<name>A0ABN0RPZ9_9FLAO</name>
<dbReference type="RefSeq" id="WP_034644756.1">
    <property type="nucleotide sequence ID" value="NZ_ARZX01000007.1"/>
</dbReference>
<proteinExistence type="predicted"/>
<gene>
    <name evidence="2" type="ORF">KLA_07377</name>
</gene>
<dbReference type="Proteomes" id="UP000019275">
    <property type="component" value="Unassembled WGS sequence"/>
</dbReference>
<keyword evidence="1" id="KW-0732">Signal</keyword>